<dbReference type="Pfam" id="PF17762">
    <property type="entry name" value="HTH_ParB"/>
    <property type="match status" value="1"/>
</dbReference>
<evidence type="ECO:0000256" key="2">
    <source>
        <dbReference type="ARBA" id="ARBA00006295"/>
    </source>
</evidence>
<dbReference type="InterPro" id="IPR003115">
    <property type="entry name" value="ParB_N"/>
</dbReference>
<evidence type="ECO:0000256" key="1">
    <source>
        <dbReference type="ARBA" id="ARBA00004453"/>
    </source>
</evidence>
<dbReference type="CDD" id="cd16393">
    <property type="entry name" value="SPO0J_N"/>
    <property type="match status" value="1"/>
</dbReference>
<evidence type="ECO:0000313" key="11">
    <source>
        <dbReference type="Proteomes" id="UP000199520"/>
    </source>
</evidence>
<dbReference type="NCBIfam" id="TIGR04285">
    <property type="entry name" value="nucleoid_noc"/>
    <property type="match status" value="1"/>
</dbReference>
<proteinExistence type="inferred from homology"/>
<dbReference type="GO" id="GO:0007059">
    <property type="term" value="P:chromosome segregation"/>
    <property type="evidence" value="ECO:0007669"/>
    <property type="project" value="TreeGrafter"/>
</dbReference>
<keyword evidence="3" id="KW-0963">Cytoplasm</keyword>
<dbReference type="Gene3D" id="1.10.10.2830">
    <property type="match status" value="1"/>
</dbReference>
<dbReference type="PANTHER" id="PTHR33375:SF8">
    <property type="entry name" value="NUCLEOID OCCLUSION PROTEIN"/>
    <property type="match status" value="1"/>
</dbReference>
<keyword evidence="11" id="KW-1185">Reference proteome</keyword>
<protein>
    <submittedName>
        <fullName evidence="10">ParB family protein</fullName>
    </submittedName>
</protein>
<dbReference type="OrthoDB" id="9802051at2"/>
<keyword evidence="8" id="KW-0175">Coiled coil</keyword>
<dbReference type="GO" id="GO:0000917">
    <property type="term" value="P:division septum assembly"/>
    <property type="evidence" value="ECO:0007669"/>
    <property type="project" value="UniProtKB-KW"/>
</dbReference>
<comment type="subcellular location">
    <subcellularLocation>
        <location evidence="1">Cytoplasm</location>
        <location evidence="1">Nucleoid</location>
    </subcellularLocation>
</comment>
<evidence type="ECO:0000313" key="10">
    <source>
        <dbReference type="EMBL" id="SFL83509.1"/>
    </source>
</evidence>
<dbReference type="SUPFAM" id="SSF110849">
    <property type="entry name" value="ParB/Sulfiredoxin"/>
    <property type="match status" value="1"/>
</dbReference>
<keyword evidence="4" id="KW-0132">Cell division</keyword>
<evidence type="ECO:0000256" key="7">
    <source>
        <dbReference type="ARBA" id="ARBA00023306"/>
    </source>
</evidence>
<evidence type="ECO:0000259" key="9">
    <source>
        <dbReference type="SMART" id="SM00470"/>
    </source>
</evidence>
<dbReference type="PANTHER" id="PTHR33375">
    <property type="entry name" value="CHROMOSOME-PARTITIONING PROTEIN PARB-RELATED"/>
    <property type="match status" value="1"/>
</dbReference>
<dbReference type="SUPFAM" id="SSF109709">
    <property type="entry name" value="KorB DNA-binding domain-like"/>
    <property type="match status" value="1"/>
</dbReference>
<keyword evidence="7" id="KW-0131">Cell cycle</keyword>
<comment type="similarity">
    <text evidence="2">Belongs to the ParB family.</text>
</comment>
<evidence type="ECO:0000256" key="5">
    <source>
        <dbReference type="ARBA" id="ARBA00023125"/>
    </source>
</evidence>
<accession>A0A1I4KYA3</accession>
<dbReference type="EMBL" id="FOTS01000020">
    <property type="protein sequence ID" value="SFL83509.1"/>
    <property type="molecule type" value="Genomic_DNA"/>
</dbReference>
<keyword evidence="5" id="KW-0238">DNA-binding</keyword>
<feature type="coiled-coil region" evidence="8">
    <location>
        <begin position="227"/>
        <end position="254"/>
    </location>
</feature>
<dbReference type="RefSeq" id="WP_090937513.1">
    <property type="nucleotide sequence ID" value="NZ_FOTS01000020.1"/>
</dbReference>
<dbReference type="GO" id="GO:0009295">
    <property type="term" value="C:nucleoid"/>
    <property type="evidence" value="ECO:0007669"/>
    <property type="project" value="UniProtKB-SubCell"/>
</dbReference>
<evidence type="ECO:0000256" key="6">
    <source>
        <dbReference type="ARBA" id="ARBA00023210"/>
    </source>
</evidence>
<reference evidence="11" key="1">
    <citation type="submission" date="2016-10" db="EMBL/GenBank/DDBJ databases">
        <authorList>
            <person name="Varghese N."/>
            <person name="Submissions S."/>
        </authorList>
    </citation>
    <scope>NUCLEOTIDE SEQUENCE [LARGE SCALE GENOMIC DNA]</scope>
    <source>
        <strain evidence="11">DSM 13327</strain>
    </source>
</reference>
<evidence type="ECO:0000256" key="8">
    <source>
        <dbReference type="SAM" id="Coils"/>
    </source>
</evidence>
<dbReference type="AlphaFoldDB" id="A0A1I4KYA3"/>
<dbReference type="FunFam" id="1.10.10.2830:FF:000001">
    <property type="entry name" value="Chromosome partitioning protein ParB"/>
    <property type="match status" value="1"/>
</dbReference>
<organism evidence="10 11">
    <name type="scientific">Pelosinus propionicus DSM 13327</name>
    <dbReference type="NCBI Taxonomy" id="1123291"/>
    <lineage>
        <taxon>Bacteria</taxon>
        <taxon>Bacillati</taxon>
        <taxon>Bacillota</taxon>
        <taxon>Negativicutes</taxon>
        <taxon>Selenomonadales</taxon>
        <taxon>Sporomusaceae</taxon>
        <taxon>Pelosinus</taxon>
    </lineage>
</organism>
<dbReference type="GO" id="GO:0003677">
    <property type="term" value="F:DNA binding"/>
    <property type="evidence" value="ECO:0007669"/>
    <property type="project" value="UniProtKB-KW"/>
</dbReference>
<evidence type="ECO:0000256" key="3">
    <source>
        <dbReference type="ARBA" id="ARBA00022490"/>
    </source>
</evidence>
<dbReference type="GO" id="GO:0045881">
    <property type="term" value="P:positive regulation of sporulation resulting in formation of a cellular spore"/>
    <property type="evidence" value="ECO:0007669"/>
    <property type="project" value="TreeGrafter"/>
</dbReference>
<dbReference type="NCBIfam" id="TIGR00180">
    <property type="entry name" value="parB_part"/>
    <property type="match status" value="1"/>
</dbReference>
<sequence length="311" mass="35610">MKNLARLLGLTSESPENAKEAKDQTNIAKNIDNKQDDSSLSIVESGMSEGNIQYVQITEIVPNPFQPRKIFSEESLQELASSIEEYGIIQPLIVRLIPDGFELVAGERRLRASKLVGLSQVPVIIKEFTDKEMAELAMIENLQREDLHFLEEAEGFQQLITSFAFTQEELAKRMGKNQSTIANKLRLLKLIPEVRGVIAKEKLTERHARSLLKLEDSRLQLEVLEMISEKKLNVRETEELIEEFLEDIAKQVEAKNTPKRNVVKVIRDVRIFINTINNVVGEMKKTGLKIKVKQEQDEEFIHINLRIPKKK</sequence>
<gene>
    <name evidence="10" type="ORF">SAMN04490355_102049</name>
</gene>
<dbReference type="GO" id="GO:0005694">
    <property type="term" value="C:chromosome"/>
    <property type="evidence" value="ECO:0007669"/>
    <property type="project" value="TreeGrafter"/>
</dbReference>
<evidence type="ECO:0000256" key="4">
    <source>
        <dbReference type="ARBA" id="ARBA00022618"/>
    </source>
</evidence>
<dbReference type="InterPro" id="IPR041468">
    <property type="entry name" value="HTH_ParB/Spo0J"/>
</dbReference>
<keyword evidence="6" id="KW-0717">Septation</keyword>
<dbReference type="Gene3D" id="3.90.1530.30">
    <property type="match status" value="1"/>
</dbReference>
<name>A0A1I4KYA3_9FIRM</name>
<dbReference type="InterPro" id="IPR023705">
    <property type="entry name" value="Nucleoid_occlusion_protein"/>
</dbReference>
<feature type="domain" description="ParB-like N-terminal" evidence="9">
    <location>
        <begin position="53"/>
        <end position="142"/>
    </location>
</feature>
<dbReference type="InterPro" id="IPR036086">
    <property type="entry name" value="ParB/Sulfiredoxin_sf"/>
</dbReference>
<dbReference type="Pfam" id="PF02195">
    <property type="entry name" value="ParB_N"/>
    <property type="match status" value="1"/>
</dbReference>
<dbReference type="InterPro" id="IPR004437">
    <property type="entry name" value="ParB/RepB/Spo0J"/>
</dbReference>
<dbReference type="FunFam" id="3.90.1530.30:FF:000001">
    <property type="entry name" value="Chromosome partitioning protein ParB"/>
    <property type="match status" value="1"/>
</dbReference>
<dbReference type="Proteomes" id="UP000199520">
    <property type="component" value="Unassembled WGS sequence"/>
</dbReference>
<dbReference type="SMART" id="SM00470">
    <property type="entry name" value="ParB"/>
    <property type="match status" value="1"/>
</dbReference>
<dbReference type="InterPro" id="IPR050336">
    <property type="entry name" value="Chromosome_partition/occlusion"/>
</dbReference>
<dbReference type="STRING" id="1123291.SAMN04490355_102049"/>